<evidence type="ECO:0000313" key="8">
    <source>
        <dbReference type="EMBL" id="KAG1799874.1"/>
    </source>
</evidence>
<comment type="similarity">
    <text evidence="2">Belongs to the fungal hydrophobin family.</text>
</comment>
<gene>
    <name evidence="8" type="ORF">HD556DRAFT_1455509</name>
</gene>
<dbReference type="GO" id="GO:0005199">
    <property type="term" value="F:structural constituent of cell wall"/>
    <property type="evidence" value="ECO:0007669"/>
    <property type="project" value="InterPro"/>
</dbReference>
<keyword evidence="9" id="KW-1185">Reference proteome</keyword>
<dbReference type="SMART" id="SM00075">
    <property type="entry name" value="HYDRO"/>
    <property type="match status" value="1"/>
</dbReference>
<evidence type="ECO:0000256" key="7">
    <source>
        <dbReference type="SAM" id="SignalP"/>
    </source>
</evidence>
<protein>
    <recommendedName>
        <fullName evidence="10">Hydrophobin</fullName>
    </recommendedName>
</protein>
<accession>A0A9P7DPL4</accession>
<evidence type="ECO:0000256" key="5">
    <source>
        <dbReference type="ARBA" id="ARBA00023157"/>
    </source>
</evidence>
<evidence type="ECO:0000256" key="4">
    <source>
        <dbReference type="ARBA" id="ARBA00022525"/>
    </source>
</evidence>
<dbReference type="GeneID" id="64601886"/>
<dbReference type="EMBL" id="JABBWE010000010">
    <property type="protein sequence ID" value="KAG1799874.1"/>
    <property type="molecule type" value="Genomic_DNA"/>
</dbReference>
<feature type="chain" id="PRO_5040274281" description="Hydrophobin" evidence="7">
    <location>
        <begin position="18"/>
        <end position="282"/>
    </location>
</feature>
<dbReference type="RefSeq" id="XP_041164097.1">
    <property type="nucleotide sequence ID" value="XM_041308122.1"/>
</dbReference>
<name>A0A9P7DPL4_9AGAM</name>
<organism evidence="8 9">
    <name type="scientific">Suillus plorans</name>
    <dbReference type="NCBI Taxonomy" id="116603"/>
    <lineage>
        <taxon>Eukaryota</taxon>
        <taxon>Fungi</taxon>
        <taxon>Dikarya</taxon>
        <taxon>Basidiomycota</taxon>
        <taxon>Agaricomycotina</taxon>
        <taxon>Agaricomycetes</taxon>
        <taxon>Agaricomycetidae</taxon>
        <taxon>Boletales</taxon>
        <taxon>Suillineae</taxon>
        <taxon>Suillaceae</taxon>
        <taxon>Suillus</taxon>
    </lineage>
</organism>
<feature type="signal peptide" evidence="7">
    <location>
        <begin position="1"/>
        <end position="17"/>
    </location>
</feature>
<dbReference type="AlphaFoldDB" id="A0A9P7DPL4"/>
<keyword evidence="3" id="KW-0134">Cell wall</keyword>
<feature type="region of interest" description="Disordered" evidence="6">
    <location>
        <begin position="256"/>
        <end position="282"/>
    </location>
</feature>
<evidence type="ECO:0000313" key="9">
    <source>
        <dbReference type="Proteomes" id="UP000719766"/>
    </source>
</evidence>
<reference evidence="8" key="1">
    <citation type="journal article" date="2020" name="New Phytol.">
        <title>Comparative genomics reveals dynamic genome evolution in host specialist ectomycorrhizal fungi.</title>
        <authorList>
            <person name="Lofgren L.A."/>
            <person name="Nguyen N.H."/>
            <person name="Vilgalys R."/>
            <person name="Ruytinx J."/>
            <person name="Liao H.L."/>
            <person name="Branco S."/>
            <person name="Kuo A."/>
            <person name="LaButti K."/>
            <person name="Lipzen A."/>
            <person name="Andreopoulos W."/>
            <person name="Pangilinan J."/>
            <person name="Riley R."/>
            <person name="Hundley H."/>
            <person name="Na H."/>
            <person name="Barry K."/>
            <person name="Grigoriev I.V."/>
            <person name="Stajich J.E."/>
            <person name="Kennedy P.G."/>
        </authorList>
    </citation>
    <scope>NUCLEOTIDE SEQUENCE</scope>
    <source>
        <strain evidence="8">S12</strain>
    </source>
</reference>
<dbReference type="Pfam" id="PF01185">
    <property type="entry name" value="Hydrophobin"/>
    <property type="match status" value="1"/>
</dbReference>
<feature type="compositionally biased region" description="Basic and acidic residues" evidence="6">
    <location>
        <begin position="272"/>
        <end position="282"/>
    </location>
</feature>
<keyword evidence="4" id="KW-0964">Secreted</keyword>
<dbReference type="InterPro" id="IPR001338">
    <property type="entry name" value="Class_I_Hydrophobin"/>
</dbReference>
<dbReference type="OrthoDB" id="4225815at2759"/>
<evidence type="ECO:0008006" key="10">
    <source>
        <dbReference type="Google" id="ProtNLM"/>
    </source>
</evidence>
<sequence>MFARFFAVAFLVVLAVATPLTSHYPWCRPCCESSASTSEYNKVARSLGLEEIPASVAGHVACSCNPISAVGIGSGATCNRQPMCCSNNQMWDLTATINTSTLVDGTAVSRRPRRVGAGPMGLVVALTLLQKICKWMVGFDGAKDIVLGLMFSVIFVQKALVFTEWANICMVNKLSQGPVSVVGGLQDARLPVISEILEIAISILNQTITTGDIPIQQNSILSMSGVRCRFNNIVLDKFAIPGKPVMHMGVLGEGHLEAGDKEPHAPNMLQVEDGKSDVKTPL</sequence>
<evidence type="ECO:0000256" key="1">
    <source>
        <dbReference type="ARBA" id="ARBA00004191"/>
    </source>
</evidence>
<keyword evidence="7" id="KW-0732">Signal</keyword>
<evidence type="ECO:0000256" key="2">
    <source>
        <dbReference type="ARBA" id="ARBA00010446"/>
    </source>
</evidence>
<dbReference type="CDD" id="cd23507">
    <property type="entry name" value="hydrophobin_I"/>
    <property type="match status" value="1"/>
</dbReference>
<proteinExistence type="inferred from homology"/>
<evidence type="ECO:0000256" key="3">
    <source>
        <dbReference type="ARBA" id="ARBA00022512"/>
    </source>
</evidence>
<comment type="subcellular location">
    <subcellularLocation>
        <location evidence="1">Secreted</location>
        <location evidence="1">Cell wall</location>
    </subcellularLocation>
</comment>
<comment type="caution">
    <text evidence="8">The sequence shown here is derived from an EMBL/GenBank/DDBJ whole genome shotgun (WGS) entry which is preliminary data.</text>
</comment>
<keyword evidence="5" id="KW-1015">Disulfide bond</keyword>
<evidence type="ECO:0000256" key="6">
    <source>
        <dbReference type="SAM" id="MobiDB-lite"/>
    </source>
</evidence>
<dbReference type="Proteomes" id="UP000719766">
    <property type="component" value="Unassembled WGS sequence"/>
</dbReference>
<dbReference type="GO" id="GO:0009277">
    <property type="term" value="C:fungal-type cell wall"/>
    <property type="evidence" value="ECO:0007669"/>
    <property type="project" value="InterPro"/>
</dbReference>